<sequence>MTMIAKTPTGREEDYRDYEERDLDEGWPYADGTPGSETKVGNRSYGQGTENFDESGNPGFERSRNTAIRSRNGPDPFGDETGADVDDDALEDTIANALEDSAIETSGVDIKARRGSVWLTGAVDTAEERRKIEVLVYAIAGVTGIRNDLATSGADGGIPADWDD</sequence>
<dbReference type="PATRIC" id="fig|1612624.7.peg.2773"/>
<keyword evidence="4" id="KW-1185">Reference proteome</keyword>
<gene>
    <name evidence="3" type="ORF">ADU59_25320</name>
</gene>
<feature type="compositionally biased region" description="Acidic residues" evidence="1">
    <location>
        <begin position="15"/>
        <end position="25"/>
    </location>
</feature>
<reference evidence="3 4" key="1">
    <citation type="journal article" date="2016" name="Syst. Appl. Microbiol.">
        <title>Pararhizobium polonicum sp. nov. isolated from tumors on stone fruit rootstocks.</title>
        <authorList>
            <person name="Pulawska J."/>
            <person name="Kuzmanovic N."/>
            <person name="Willems A."/>
            <person name="Pothier J.F."/>
        </authorList>
    </citation>
    <scope>NUCLEOTIDE SEQUENCE [LARGE SCALE GENOMIC DNA]</scope>
    <source>
        <strain evidence="3 4">F5.1</strain>
    </source>
</reference>
<dbReference type="Gene3D" id="3.30.1340.30">
    <property type="match status" value="1"/>
</dbReference>
<evidence type="ECO:0000313" key="4">
    <source>
        <dbReference type="Proteomes" id="UP000093111"/>
    </source>
</evidence>
<dbReference type="PROSITE" id="PS50914">
    <property type="entry name" value="BON"/>
    <property type="match status" value="1"/>
</dbReference>
<protein>
    <recommendedName>
        <fullName evidence="2">BON domain-containing protein</fullName>
    </recommendedName>
</protein>
<evidence type="ECO:0000256" key="1">
    <source>
        <dbReference type="SAM" id="MobiDB-lite"/>
    </source>
</evidence>
<feature type="compositionally biased region" description="Acidic residues" evidence="1">
    <location>
        <begin position="77"/>
        <end position="86"/>
    </location>
</feature>
<proteinExistence type="predicted"/>
<organism evidence="3 4">
    <name type="scientific">Pararhizobium polonicum</name>
    <dbReference type="NCBI Taxonomy" id="1612624"/>
    <lineage>
        <taxon>Bacteria</taxon>
        <taxon>Pseudomonadati</taxon>
        <taxon>Pseudomonadota</taxon>
        <taxon>Alphaproteobacteria</taxon>
        <taxon>Hyphomicrobiales</taxon>
        <taxon>Rhizobiaceae</taxon>
        <taxon>Rhizobium/Agrobacterium group</taxon>
        <taxon>Pararhizobium</taxon>
    </lineage>
</organism>
<dbReference type="EMBL" id="LGLV01000018">
    <property type="protein sequence ID" value="OBZ92705.1"/>
    <property type="molecule type" value="Genomic_DNA"/>
</dbReference>
<dbReference type="Pfam" id="PF04972">
    <property type="entry name" value="BON"/>
    <property type="match status" value="1"/>
</dbReference>
<feature type="region of interest" description="Disordered" evidence="1">
    <location>
        <begin position="1"/>
        <end position="86"/>
    </location>
</feature>
<dbReference type="AlphaFoldDB" id="A0A1C7NUK4"/>
<dbReference type="InterPro" id="IPR007055">
    <property type="entry name" value="BON_dom"/>
</dbReference>
<evidence type="ECO:0000259" key="2">
    <source>
        <dbReference type="PROSITE" id="PS50914"/>
    </source>
</evidence>
<accession>A0A1C7NUK4</accession>
<comment type="caution">
    <text evidence="3">The sequence shown here is derived from an EMBL/GenBank/DDBJ whole genome shotgun (WGS) entry which is preliminary data.</text>
</comment>
<evidence type="ECO:0000313" key="3">
    <source>
        <dbReference type="EMBL" id="OBZ92705.1"/>
    </source>
</evidence>
<feature type="compositionally biased region" description="Polar residues" evidence="1">
    <location>
        <begin position="35"/>
        <end position="50"/>
    </location>
</feature>
<name>A0A1C7NUK4_9HYPH</name>
<dbReference type="Proteomes" id="UP000093111">
    <property type="component" value="Unassembled WGS sequence"/>
</dbReference>
<feature type="domain" description="BON" evidence="2">
    <location>
        <begin position="86"/>
        <end position="153"/>
    </location>
</feature>
<dbReference type="STRING" id="1612624.ADU59_25320"/>